<evidence type="ECO:0000313" key="2">
    <source>
        <dbReference type="EMBL" id="OPB37597.1"/>
    </source>
</evidence>
<evidence type="ECO:0000313" key="3">
    <source>
        <dbReference type="Proteomes" id="UP000191004"/>
    </source>
</evidence>
<dbReference type="Pfam" id="PF14832">
    <property type="entry name" value="Tautomerase_3"/>
    <property type="match status" value="1"/>
</dbReference>
<protein>
    <submittedName>
        <fullName evidence="2">Tautomerase</fullName>
    </submittedName>
</protein>
<comment type="caution">
    <text evidence="2">The sequence shown here is derived from an EMBL/GenBank/DDBJ whole genome shotgun (WGS) entry which is preliminary data.</text>
</comment>
<gene>
    <name evidence="2" type="ORF">A0O28_0045090</name>
</gene>
<organism evidence="2 3">
    <name type="scientific">Trichoderma guizhouense</name>
    <dbReference type="NCBI Taxonomy" id="1491466"/>
    <lineage>
        <taxon>Eukaryota</taxon>
        <taxon>Fungi</taxon>
        <taxon>Dikarya</taxon>
        <taxon>Ascomycota</taxon>
        <taxon>Pezizomycotina</taxon>
        <taxon>Sordariomycetes</taxon>
        <taxon>Hypocreomycetidae</taxon>
        <taxon>Hypocreales</taxon>
        <taxon>Hypocreaceae</taxon>
        <taxon>Trichoderma</taxon>
    </lineage>
</organism>
<sequence length="146" mass="16928">MPHWLVYHPPSTYADDESKDALVKAITDFYVGVVGMPAFYVVVNFIKVAHEDFYVGGVRRGPDDKPFIRFTINHVAHNYPDDDKVIREAGDVFNELLIPLMKGKYDWEFHISETDRRLWKTNGFTPPEADSEGLKLWVKENRPVPY</sequence>
<dbReference type="Proteomes" id="UP000191004">
    <property type="component" value="Unassembled WGS sequence"/>
</dbReference>
<dbReference type="InterPro" id="IPR028116">
    <property type="entry name" value="Cis-CaaD-like"/>
</dbReference>
<dbReference type="OrthoDB" id="2129288at2759"/>
<keyword evidence="3" id="KW-1185">Reference proteome</keyword>
<proteinExistence type="predicted"/>
<dbReference type="SUPFAM" id="SSF55331">
    <property type="entry name" value="Tautomerase/MIF"/>
    <property type="match status" value="1"/>
</dbReference>
<dbReference type="Gene3D" id="3.30.429.10">
    <property type="entry name" value="Macrophage Migration Inhibitory Factor"/>
    <property type="match status" value="1"/>
</dbReference>
<dbReference type="InterPro" id="IPR014347">
    <property type="entry name" value="Tautomerase/MIF_sf"/>
</dbReference>
<reference evidence="2 3" key="1">
    <citation type="submission" date="2016-04" db="EMBL/GenBank/DDBJ databases">
        <title>Multiple horizontal gene transfer events from other fungi enriched the ability of the initially mycotrophic fungus Trichoderma (Ascomycota) to feed on dead plant biomass.</title>
        <authorList>
            <person name="Atanasova L."/>
            <person name="Chenthamara K."/>
            <person name="Zhang J."/>
            <person name="Grujic M."/>
            <person name="Henrissat B."/>
            <person name="Kuo A."/>
            <person name="Aertz A."/>
            <person name="Salamov A."/>
            <person name="Lipzen A."/>
            <person name="Labutti K."/>
            <person name="Barry K."/>
            <person name="Miao Y."/>
            <person name="Rahimi M.J."/>
            <person name="Shen Q."/>
            <person name="Grigoriev I.V."/>
            <person name="Kubicek C.P."/>
            <person name="Druzhinina I.S."/>
        </authorList>
    </citation>
    <scope>NUCLEOTIDE SEQUENCE [LARGE SCALE GENOMIC DNA]</scope>
    <source>
        <strain evidence="2 3">NJAU 4742</strain>
    </source>
</reference>
<feature type="domain" description="Tautomerase cis-CaaD-like" evidence="1">
    <location>
        <begin position="1"/>
        <end position="142"/>
    </location>
</feature>
<dbReference type="AlphaFoldDB" id="A0A1T3C919"/>
<name>A0A1T3C919_9HYPO</name>
<evidence type="ECO:0000259" key="1">
    <source>
        <dbReference type="Pfam" id="PF14832"/>
    </source>
</evidence>
<dbReference type="EMBL" id="LVVK01000022">
    <property type="protein sequence ID" value="OPB37597.1"/>
    <property type="molecule type" value="Genomic_DNA"/>
</dbReference>
<accession>A0A1T3C919</accession>